<dbReference type="InterPro" id="IPR004001">
    <property type="entry name" value="Actin_CS"/>
</dbReference>
<evidence type="ECO:0000313" key="13">
    <source>
        <dbReference type="Proteomes" id="UP001566132"/>
    </source>
</evidence>
<comment type="subcellular location">
    <subcellularLocation>
        <location evidence="1">Cytoplasm</location>
        <location evidence="1">Cytoskeleton</location>
    </subcellularLocation>
</comment>
<keyword evidence="13" id="KW-1185">Reference proteome</keyword>
<evidence type="ECO:0000256" key="8">
    <source>
        <dbReference type="ARBA" id="ARBA00023097"/>
    </source>
</evidence>
<dbReference type="GO" id="GO:0005856">
    <property type="term" value="C:cytoskeleton"/>
    <property type="evidence" value="ECO:0007669"/>
    <property type="project" value="UniProtKB-SubCell"/>
</dbReference>
<dbReference type="SMART" id="SM00268">
    <property type="entry name" value="ACTIN"/>
    <property type="match status" value="1"/>
</dbReference>
<dbReference type="PRINTS" id="PR00190">
    <property type="entry name" value="ACTIN"/>
</dbReference>
<dbReference type="PANTHER" id="PTHR11937">
    <property type="entry name" value="ACTIN"/>
    <property type="match status" value="1"/>
</dbReference>
<keyword evidence="3" id="KW-0963">Cytoplasm</keyword>
<evidence type="ECO:0000256" key="3">
    <source>
        <dbReference type="ARBA" id="ARBA00022490"/>
    </source>
</evidence>
<dbReference type="InterPro" id="IPR020902">
    <property type="entry name" value="Actin/actin-like_CS"/>
</dbReference>
<proteinExistence type="inferred from homology"/>
<dbReference type="AlphaFoldDB" id="A0ABD1F9I4"/>
<evidence type="ECO:0000256" key="2">
    <source>
        <dbReference type="ARBA" id="ARBA00006752"/>
    </source>
</evidence>
<dbReference type="Proteomes" id="UP001566132">
    <property type="component" value="Unassembled WGS sequence"/>
</dbReference>
<dbReference type="EMBL" id="JBDJPC010000002">
    <property type="protein sequence ID" value="KAL1514260.1"/>
    <property type="molecule type" value="Genomic_DNA"/>
</dbReference>
<accession>A0ABD1F9I4</accession>
<keyword evidence="6" id="KW-0067">ATP-binding</keyword>
<dbReference type="Gene3D" id="3.30.420.40">
    <property type="match status" value="2"/>
</dbReference>
<gene>
    <name evidence="12" type="ORF">ABEB36_003546</name>
</gene>
<comment type="similarity">
    <text evidence="2 11">Belongs to the actin family.</text>
</comment>
<keyword evidence="5" id="KW-0378">Hydrolase</keyword>
<name>A0ABD1F9I4_HYPHA</name>
<dbReference type="FunFam" id="3.30.420.40:FF:000291">
    <property type="entry name" value="Actin, alpha skeletal muscle"/>
    <property type="match status" value="1"/>
</dbReference>
<comment type="catalytic activity">
    <reaction evidence="10">
        <text>ATP + H2O = ADP + phosphate + H(+)</text>
        <dbReference type="Rhea" id="RHEA:13065"/>
        <dbReference type="ChEBI" id="CHEBI:15377"/>
        <dbReference type="ChEBI" id="CHEBI:15378"/>
        <dbReference type="ChEBI" id="CHEBI:30616"/>
        <dbReference type="ChEBI" id="CHEBI:43474"/>
        <dbReference type="ChEBI" id="CHEBI:456216"/>
    </reaction>
</comment>
<evidence type="ECO:0000256" key="7">
    <source>
        <dbReference type="ARBA" id="ARBA00022990"/>
    </source>
</evidence>
<evidence type="ECO:0000256" key="11">
    <source>
        <dbReference type="RuleBase" id="RU000487"/>
    </source>
</evidence>
<comment type="caution">
    <text evidence="12">The sequence shown here is derived from an EMBL/GenBank/DDBJ whole genome shotgun (WGS) entry which is preliminary data.</text>
</comment>
<evidence type="ECO:0000313" key="12">
    <source>
        <dbReference type="EMBL" id="KAL1514260.1"/>
    </source>
</evidence>
<dbReference type="InterPro" id="IPR004000">
    <property type="entry name" value="Actin"/>
</dbReference>
<evidence type="ECO:0000256" key="6">
    <source>
        <dbReference type="ARBA" id="ARBA00022840"/>
    </source>
</evidence>
<keyword evidence="4" id="KW-0547">Nucleotide-binding</keyword>
<evidence type="ECO:0000256" key="1">
    <source>
        <dbReference type="ARBA" id="ARBA00004245"/>
    </source>
</evidence>
<sequence length="376" mass="41926">MCDDDVSALVIDNGSGMCKAGFAGDDAPRAVFPSVVGRPRYQGVMVGMGQKDSYVGEEAQTKRGVLTVKYPIEHGIINNWDDMEKIWHHTFYNELRISPEEHPVLLTEAPLNPKINREKMTQIMFETFGSPAMYVAIQAVLSLYASGRTTGIVMDSGDGVSHTVPIYEGYALPHAILRLDLAGRDLTDYLMKILTERGYSFTTTAEREIIRDLKEKICFVSLDFEKDLAVANASSRFEKSYELPDGQIITLGNERFRCPEAMFQPALLGMETPGIAETTYNSIMRSDMDIRKDLYANTVLSGGSTMFPGIADRIQKEIAALAPASMKIKIIAPPERKYSVWIGGSILASLTTFQQMWISKQEYDESGPMIVHRKCF</sequence>
<dbReference type="Pfam" id="PF00022">
    <property type="entry name" value="Actin"/>
    <property type="match status" value="1"/>
</dbReference>
<dbReference type="InterPro" id="IPR043129">
    <property type="entry name" value="ATPase_NBD"/>
</dbReference>
<keyword evidence="7" id="KW-0007">Acetylation</keyword>
<dbReference type="PROSITE" id="PS00406">
    <property type="entry name" value="ACTINS_1"/>
    <property type="match status" value="1"/>
</dbReference>
<evidence type="ECO:0000256" key="9">
    <source>
        <dbReference type="ARBA" id="ARBA00023212"/>
    </source>
</evidence>
<evidence type="ECO:0008006" key="14">
    <source>
        <dbReference type="Google" id="ProtNLM"/>
    </source>
</evidence>
<dbReference type="FunFam" id="3.30.420.40:FF:000404">
    <property type="entry name" value="Major actin"/>
    <property type="match status" value="1"/>
</dbReference>
<dbReference type="CDD" id="cd10224">
    <property type="entry name" value="ASKHA_NBD_actin"/>
    <property type="match status" value="1"/>
</dbReference>
<keyword evidence="8" id="KW-0558">Oxidation</keyword>
<dbReference type="SUPFAM" id="SSF53067">
    <property type="entry name" value="Actin-like ATPase domain"/>
    <property type="match status" value="2"/>
</dbReference>
<dbReference type="FunFam" id="3.30.420.40:FF:000058">
    <property type="entry name" value="Putative actin-related protein 5"/>
    <property type="match status" value="1"/>
</dbReference>
<dbReference type="FunFam" id="3.90.640.10:FF:000047">
    <property type="entry name" value="Actin, alpha skeletal muscle"/>
    <property type="match status" value="1"/>
</dbReference>
<dbReference type="GO" id="GO:0005524">
    <property type="term" value="F:ATP binding"/>
    <property type="evidence" value="ECO:0007669"/>
    <property type="project" value="UniProtKB-KW"/>
</dbReference>
<organism evidence="12 13">
    <name type="scientific">Hypothenemus hampei</name>
    <name type="common">Coffee berry borer</name>
    <dbReference type="NCBI Taxonomy" id="57062"/>
    <lineage>
        <taxon>Eukaryota</taxon>
        <taxon>Metazoa</taxon>
        <taxon>Ecdysozoa</taxon>
        <taxon>Arthropoda</taxon>
        <taxon>Hexapoda</taxon>
        <taxon>Insecta</taxon>
        <taxon>Pterygota</taxon>
        <taxon>Neoptera</taxon>
        <taxon>Endopterygota</taxon>
        <taxon>Coleoptera</taxon>
        <taxon>Polyphaga</taxon>
        <taxon>Cucujiformia</taxon>
        <taxon>Curculionidae</taxon>
        <taxon>Scolytinae</taxon>
        <taxon>Hypothenemus</taxon>
    </lineage>
</organism>
<reference evidence="12 13" key="1">
    <citation type="submission" date="2024-05" db="EMBL/GenBank/DDBJ databases">
        <title>Genetic variation in Jamaican populations of the coffee berry borer (Hypothenemus hampei).</title>
        <authorList>
            <person name="Errbii M."/>
            <person name="Myrie A."/>
        </authorList>
    </citation>
    <scope>NUCLEOTIDE SEQUENCE [LARGE SCALE GENOMIC DNA]</scope>
    <source>
        <strain evidence="12">JA-Hopewell-2020-01-JO</strain>
        <tissue evidence="12">Whole body</tissue>
    </source>
</reference>
<evidence type="ECO:0000256" key="10">
    <source>
        <dbReference type="ARBA" id="ARBA00049360"/>
    </source>
</evidence>
<dbReference type="GO" id="GO:0016787">
    <property type="term" value="F:hydrolase activity"/>
    <property type="evidence" value="ECO:0007669"/>
    <property type="project" value="UniProtKB-KW"/>
</dbReference>
<protein>
    <recommendedName>
        <fullName evidence="14">Actin</fullName>
    </recommendedName>
</protein>
<evidence type="ECO:0000256" key="4">
    <source>
        <dbReference type="ARBA" id="ARBA00022741"/>
    </source>
</evidence>
<dbReference type="PROSITE" id="PS01132">
    <property type="entry name" value="ACTINS_ACT_LIKE"/>
    <property type="match status" value="1"/>
</dbReference>
<keyword evidence="9" id="KW-0206">Cytoskeleton</keyword>
<dbReference type="Gene3D" id="3.90.640.10">
    <property type="entry name" value="Actin, Chain A, domain 4"/>
    <property type="match status" value="1"/>
</dbReference>
<dbReference type="FunFam" id="2.30.36.70:FF:000001">
    <property type="entry name" value="Actin, alpha skeletal muscle"/>
    <property type="match status" value="1"/>
</dbReference>
<dbReference type="PROSITE" id="PS00432">
    <property type="entry name" value="ACTINS_2"/>
    <property type="match status" value="1"/>
</dbReference>
<evidence type="ECO:0000256" key="5">
    <source>
        <dbReference type="ARBA" id="ARBA00022801"/>
    </source>
</evidence>